<accession>A0A5C3MXF4</accession>
<dbReference type="Proteomes" id="UP000305948">
    <property type="component" value="Unassembled WGS sequence"/>
</dbReference>
<dbReference type="Pfam" id="PF17667">
    <property type="entry name" value="Pkinase_fungal"/>
    <property type="match status" value="1"/>
</dbReference>
<dbReference type="PROSITE" id="PS50011">
    <property type="entry name" value="PROTEIN_KINASE_DOM"/>
    <property type="match status" value="1"/>
</dbReference>
<feature type="compositionally biased region" description="Polar residues" evidence="1">
    <location>
        <begin position="266"/>
        <end position="280"/>
    </location>
</feature>
<protein>
    <recommendedName>
        <fullName evidence="2">Protein kinase domain-containing protein</fullName>
    </recommendedName>
</protein>
<dbReference type="InterPro" id="IPR040976">
    <property type="entry name" value="Pkinase_fungal"/>
</dbReference>
<dbReference type="AlphaFoldDB" id="A0A5C3MXF4"/>
<evidence type="ECO:0000259" key="2">
    <source>
        <dbReference type="PROSITE" id="PS50011"/>
    </source>
</evidence>
<dbReference type="EMBL" id="ML213533">
    <property type="protein sequence ID" value="TFK46141.1"/>
    <property type="molecule type" value="Genomic_DNA"/>
</dbReference>
<feature type="domain" description="Protein kinase" evidence="2">
    <location>
        <begin position="1"/>
        <end position="202"/>
    </location>
</feature>
<sequence length="280" mass="31620">MSALHAQCTIAKIRHGVLVAHNKSDVLHRDMSPQKSLFEARESGDVYGTLTDGDLPKGIDTVESERARLQCWTGTWQFLSYWLLMNSSKDDLQSFFWTLLYTALHVIPCSLSTEDVVNMLKEIFDEARWDDVKICTVGGSQKYMMISKGNYILPDTIAGKAPIIFGPQAAPLNHLLKSLFFLFQDWDICNTPGISERYHLALKPEAEKPLTSEAIIQLFQDAYTNPEWSHESGDRQEGLVPKEGRGSSSKHAIAEGSEQRRKTQHRSQTSNTTQLEMLDE</sequence>
<name>A0A5C3MXF4_9AGAM</name>
<dbReference type="OrthoDB" id="2747778at2759"/>
<evidence type="ECO:0000313" key="3">
    <source>
        <dbReference type="EMBL" id="TFK46141.1"/>
    </source>
</evidence>
<evidence type="ECO:0000313" key="4">
    <source>
        <dbReference type="Proteomes" id="UP000305948"/>
    </source>
</evidence>
<evidence type="ECO:0000256" key="1">
    <source>
        <dbReference type="SAM" id="MobiDB-lite"/>
    </source>
</evidence>
<dbReference type="GO" id="GO:0005524">
    <property type="term" value="F:ATP binding"/>
    <property type="evidence" value="ECO:0007669"/>
    <property type="project" value="InterPro"/>
</dbReference>
<feature type="compositionally biased region" description="Basic and acidic residues" evidence="1">
    <location>
        <begin position="228"/>
        <end position="245"/>
    </location>
</feature>
<keyword evidence="4" id="KW-1185">Reference proteome</keyword>
<feature type="region of interest" description="Disordered" evidence="1">
    <location>
        <begin position="226"/>
        <end position="280"/>
    </location>
</feature>
<proteinExistence type="predicted"/>
<dbReference type="InterPro" id="IPR000719">
    <property type="entry name" value="Prot_kinase_dom"/>
</dbReference>
<organism evidence="3 4">
    <name type="scientific">Heliocybe sulcata</name>
    <dbReference type="NCBI Taxonomy" id="5364"/>
    <lineage>
        <taxon>Eukaryota</taxon>
        <taxon>Fungi</taxon>
        <taxon>Dikarya</taxon>
        <taxon>Basidiomycota</taxon>
        <taxon>Agaricomycotina</taxon>
        <taxon>Agaricomycetes</taxon>
        <taxon>Gloeophyllales</taxon>
        <taxon>Gloeophyllaceae</taxon>
        <taxon>Heliocybe</taxon>
    </lineage>
</organism>
<dbReference type="GO" id="GO:0004672">
    <property type="term" value="F:protein kinase activity"/>
    <property type="evidence" value="ECO:0007669"/>
    <property type="project" value="InterPro"/>
</dbReference>
<gene>
    <name evidence="3" type="ORF">OE88DRAFT_1812151</name>
</gene>
<dbReference type="STRING" id="5364.A0A5C3MXF4"/>
<reference evidence="3 4" key="1">
    <citation type="journal article" date="2019" name="Nat. Ecol. Evol.">
        <title>Megaphylogeny resolves global patterns of mushroom evolution.</title>
        <authorList>
            <person name="Varga T."/>
            <person name="Krizsan K."/>
            <person name="Foldi C."/>
            <person name="Dima B."/>
            <person name="Sanchez-Garcia M."/>
            <person name="Sanchez-Ramirez S."/>
            <person name="Szollosi G.J."/>
            <person name="Szarkandi J.G."/>
            <person name="Papp V."/>
            <person name="Albert L."/>
            <person name="Andreopoulos W."/>
            <person name="Angelini C."/>
            <person name="Antonin V."/>
            <person name="Barry K.W."/>
            <person name="Bougher N.L."/>
            <person name="Buchanan P."/>
            <person name="Buyck B."/>
            <person name="Bense V."/>
            <person name="Catcheside P."/>
            <person name="Chovatia M."/>
            <person name="Cooper J."/>
            <person name="Damon W."/>
            <person name="Desjardin D."/>
            <person name="Finy P."/>
            <person name="Geml J."/>
            <person name="Haridas S."/>
            <person name="Hughes K."/>
            <person name="Justo A."/>
            <person name="Karasinski D."/>
            <person name="Kautmanova I."/>
            <person name="Kiss B."/>
            <person name="Kocsube S."/>
            <person name="Kotiranta H."/>
            <person name="LaButti K.M."/>
            <person name="Lechner B.E."/>
            <person name="Liimatainen K."/>
            <person name="Lipzen A."/>
            <person name="Lukacs Z."/>
            <person name="Mihaltcheva S."/>
            <person name="Morgado L.N."/>
            <person name="Niskanen T."/>
            <person name="Noordeloos M.E."/>
            <person name="Ohm R.A."/>
            <person name="Ortiz-Santana B."/>
            <person name="Ovrebo C."/>
            <person name="Racz N."/>
            <person name="Riley R."/>
            <person name="Savchenko A."/>
            <person name="Shiryaev A."/>
            <person name="Soop K."/>
            <person name="Spirin V."/>
            <person name="Szebenyi C."/>
            <person name="Tomsovsky M."/>
            <person name="Tulloss R.E."/>
            <person name="Uehling J."/>
            <person name="Grigoriev I.V."/>
            <person name="Vagvolgyi C."/>
            <person name="Papp T."/>
            <person name="Martin F.M."/>
            <person name="Miettinen O."/>
            <person name="Hibbett D.S."/>
            <person name="Nagy L.G."/>
        </authorList>
    </citation>
    <scope>NUCLEOTIDE SEQUENCE [LARGE SCALE GENOMIC DNA]</scope>
    <source>
        <strain evidence="3 4">OMC1185</strain>
    </source>
</reference>